<keyword evidence="3" id="KW-1185">Reference proteome</keyword>
<comment type="caution">
    <text evidence="2">The sequence shown here is derived from an EMBL/GenBank/DDBJ whole genome shotgun (WGS) entry which is preliminary data.</text>
</comment>
<proteinExistence type="predicted"/>
<gene>
    <name evidence="2" type="ORF">ACFOZ9_09880</name>
</gene>
<evidence type="ECO:0000256" key="1">
    <source>
        <dbReference type="SAM" id="SignalP"/>
    </source>
</evidence>
<sequence>MKTMRRAAVLATLAVSGAAGAVAIEGELRNIGQVHSVLGGQDVRVLLASLSQGELVGLSTLRGARFSLDIPSTFRLRTVPMNLCPGVTAQRAAHLHRRESSGLSGRQE</sequence>
<dbReference type="EMBL" id="JBHSEH010000009">
    <property type="protein sequence ID" value="MFC4426523.1"/>
    <property type="molecule type" value="Genomic_DNA"/>
</dbReference>
<reference evidence="3" key="1">
    <citation type="journal article" date="2019" name="Int. J. Syst. Evol. Microbiol.">
        <title>The Global Catalogue of Microorganisms (GCM) 10K type strain sequencing project: providing services to taxonomists for standard genome sequencing and annotation.</title>
        <authorList>
            <consortium name="The Broad Institute Genomics Platform"/>
            <consortium name="The Broad Institute Genome Sequencing Center for Infectious Disease"/>
            <person name="Wu L."/>
            <person name="Ma J."/>
        </authorList>
    </citation>
    <scope>NUCLEOTIDE SEQUENCE [LARGE SCALE GENOMIC DNA]</scope>
    <source>
        <strain evidence="3">CCUG 56029</strain>
    </source>
</reference>
<dbReference type="Proteomes" id="UP001595998">
    <property type="component" value="Unassembled WGS sequence"/>
</dbReference>
<evidence type="ECO:0000313" key="3">
    <source>
        <dbReference type="Proteomes" id="UP001595998"/>
    </source>
</evidence>
<protein>
    <submittedName>
        <fullName evidence="2">Uncharacterized protein</fullName>
    </submittedName>
</protein>
<evidence type="ECO:0000313" key="2">
    <source>
        <dbReference type="EMBL" id="MFC4426523.1"/>
    </source>
</evidence>
<organism evidence="2 3">
    <name type="scientific">Deinococcus navajonensis</name>
    <dbReference type="NCBI Taxonomy" id="309884"/>
    <lineage>
        <taxon>Bacteria</taxon>
        <taxon>Thermotogati</taxon>
        <taxon>Deinococcota</taxon>
        <taxon>Deinococci</taxon>
        <taxon>Deinococcales</taxon>
        <taxon>Deinococcaceae</taxon>
        <taxon>Deinococcus</taxon>
    </lineage>
</organism>
<dbReference type="RefSeq" id="WP_380039071.1">
    <property type="nucleotide sequence ID" value="NZ_JBHSEH010000009.1"/>
</dbReference>
<name>A0ABV8XRR9_9DEIO</name>
<accession>A0ABV8XRR9</accession>
<feature type="signal peptide" evidence="1">
    <location>
        <begin position="1"/>
        <end position="21"/>
    </location>
</feature>
<feature type="chain" id="PRO_5045809768" evidence="1">
    <location>
        <begin position="22"/>
        <end position="108"/>
    </location>
</feature>
<keyword evidence="1" id="KW-0732">Signal</keyword>